<dbReference type="SUPFAM" id="SSF56601">
    <property type="entry name" value="beta-lactamase/transpeptidase-like"/>
    <property type="match status" value="1"/>
</dbReference>
<dbReference type="Gene3D" id="3.40.710.10">
    <property type="entry name" value="DD-peptidase/beta-lactamase superfamily"/>
    <property type="match status" value="1"/>
</dbReference>
<dbReference type="PANTHER" id="PTHR43283:SF7">
    <property type="entry name" value="BETA-LACTAMASE-RELATED DOMAIN-CONTAINING PROTEIN"/>
    <property type="match status" value="1"/>
</dbReference>
<dbReference type="Proteomes" id="UP000663801">
    <property type="component" value="Unassembled WGS sequence"/>
</dbReference>
<proteinExistence type="predicted"/>
<keyword evidence="3" id="KW-1185">Reference proteome</keyword>
<sequence>MTATPLPRATPSAAGVDAAGVLAFVRALEATPGIDPHSLMLLRGGRVVAEGWWAPYAADRAHLLYSLSKSFTSTALALAVGDGLVDLDGTVLGHFPELDARIADPRSRRMLVRHVAAMASGHRDDVVTRALAADPDDLVHGFLSVPPDADPGSLWAYNQPCTFTVGAVVQRVTGGSLSALLADRFPPFAAAPTGWLTDRGGREIGWSGLHATTETVAALGQLYLQDGVWEGRRVLPAGWVAEATRSHISTGQHPEGHQDWEQGYGFQFWMARHGYRGDGAFGQYCIVLPEQDTVLAITSQTPQMQSVLDLVWEYLLPALGAAGSPATDTDLAAHLEALVLPLPTSDGPIDPAITGSFSARDGNDQPGLTAVRLHPAGGGWTVGLVEGADTLTMTAREGAWTVTDAMATAVAGSGSDLQVDVVLVETPHRLSLFCHPGDGTFTARWQTVPLHNPPLRDLRLPDPARPATEFTR</sequence>
<name>A0A939C4K2_9ACTN</name>
<dbReference type="InterPro" id="IPR050789">
    <property type="entry name" value="Diverse_Enzym_Activities"/>
</dbReference>
<feature type="domain" description="Beta-lactamase-related" evidence="1">
    <location>
        <begin position="38"/>
        <end position="304"/>
    </location>
</feature>
<accession>A0A939C4K2</accession>
<dbReference type="Pfam" id="PF00144">
    <property type="entry name" value="Beta-lactamase"/>
    <property type="match status" value="1"/>
</dbReference>
<dbReference type="AlphaFoldDB" id="A0A939C4K2"/>
<dbReference type="InterPro" id="IPR001466">
    <property type="entry name" value="Beta-lactam-related"/>
</dbReference>
<dbReference type="EMBL" id="JAERWL010000003">
    <property type="protein sequence ID" value="MBM9475307.1"/>
    <property type="molecule type" value="Genomic_DNA"/>
</dbReference>
<evidence type="ECO:0000313" key="3">
    <source>
        <dbReference type="Proteomes" id="UP000663801"/>
    </source>
</evidence>
<comment type="caution">
    <text evidence="2">The sequence shown here is derived from an EMBL/GenBank/DDBJ whole genome shotgun (WGS) entry which is preliminary data.</text>
</comment>
<evidence type="ECO:0000259" key="1">
    <source>
        <dbReference type="Pfam" id="PF00144"/>
    </source>
</evidence>
<evidence type="ECO:0000313" key="2">
    <source>
        <dbReference type="EMBL" id="MBM9475307.1"/>
    </source>
</evidence>
<dbReference type="RefSeq" id="WP_205255467.1">
    <property type="nucleotide sequence ID" value="NZ_BAAAPV010000001.1"/>
</dbReference>
<dbReference type="InterPro" id="IPR012338">
    <property type="entry name" value="Beta-lactam/transpept-like"/>
</dbReference>
<protein>
    <submittedName>
        <fullName evidence="2">Beta-lactamase family protein</fullName>
    </submittedName>
</protein>
<organism evidence="2 3">
    <name type="scientific">Nakamurella flavida</name>
    <dbReference type="NCBI Taxonomy" id="363630"/>
    <lineage>
        <taxon>Bacteria</taxon>
        <taxon>Bacillati</taxon>
        <taxon>Actinomycetota</taxon>
        <taxon>Actinomycetes</taxon>
        <taxon>Nakamurellales</taxon>
        <taxon>Nakamurellaceae</taxon>
        <taxon>Nakamurella</taxon>
    </lineage>
</organism>
<reference evidence="2" key="1">
    <citation type="submission" date="2021-01" db="EMBL/GenBank/DDBJ databases">
        <title>KCTC 19127 draft genome.</title>
        <authorList>
            <person name="An D."/>
        </authorList>
    </citation>
    <scope>NUCLEOTIDE SEQUENCE</scope>
    <source>
        <strain evidence="2">KCTC 19127</strain>
    </source>
</reference>
<gene>
    <name evidence="2" type="ORF">JL107_02500</name>
</gene>
<dbReference type="PANTHER" id="PTHR43283">
    <property type="entry name" value="BETA-LACTAMASE-RELATED"/>
    <property type="match status" value="1"/>
</dbReference>